<dbReference type="Proteomes" id="UP000054709">
    <property type="component" value="Unassembled WGS sequence"/>
</dbReference>
<keyword evidence="1" id="KW-0812">Transmembrane</keyword>
<dbReference type="AlphaFoldDB" id="A0A0W1AWN4"/>
<evidence type="ECO:0000313" key="3">
    <source>
        <dbReference type="Proteomes" id="UP000054709"/>
    </source>
</evidence>
<dbReference type="EMBL" id="LCZJ02000026">
    <property type="protein sequence ID" value="KTD85717.1"/>
    <property type="molecule type" value="Genomic_DNA"/>
</dbReference>
<keyword evidence="3" id="KW-1185">Reference proteome</keyword>
<name>A0A0W1AWN4_9BACL</name>
<keyword evidence="1" id="KW-0472">Membrane</keyword>
<reference evidence="2 3" key="1">
    <citation type="journal article" date="2015" name="Int. Biodeterior. Biodegradation">
        <title>Physiological and genetic screening methods for the isolation of methyl tert-butyl ether-degrading bacteria for bioremediation purposes.</title>
        <authorList>
            <person name="Guisado I.M."/>
            <person name="Purswani J."/>
            <person name="Gonzalez Lopez J."/>
            <person name="Pozo C."/>
        </authorList>
    </citation>
    <scope>NUCLEOTIDE SEQUENCE [LARGE SCALE GENOMIC DNA]</scope>
    <source>
        <strain evidence="2 3">SH7</strain>
    </source>
</reference>
<comment type="caution">
    <text evidence="2">The sequence shown here is derived from an EMBL/GenBank/DDBJ whole genome shotgun (WGS) entry which is preliminary data.</text>
</comment>
<organism evidence="2 3">
    <name type="scientific">Paenibacillus etheri</name>
    <dbReference type="NCBI Taxonomy" id="1306852"/>
    <lineage>
        <taxon>Bacteria</taxon>
        <taxon>Bacillati</taxon>
        <taxon>Bacillota</taxon>
        <taxon>Bacilli</taxon>
        <taxon>Bacillales</taxon>
        <taxon>Paenibacillaceae</taxon>
        <taxon>Paenibacillus</taxon>
    </lineage>
</organism>
<proteinExistence type="predicted"/>
<evidence type="ECO:0000313" key="2">
    <source>
        <dbReference type="EMBL" id="KTD85717.1"/>
    </source>
</evidence>
<evidence type="ECO:0000256" key="1">
    <source>
        <dbReference type="SAM" id="Phobius"/>
    </source>
</evidence>
<keyword evidence="1" id="KW-1133">Transmembrane helix</keyword>
<sequence>MSREYTLKKKGKICYAVEVKGDDFMQFLFILAVLVPAVWYYAALGKRISAEEKKAGKDLSDEINPFTGAR</sequence>
<gene>
    <name evidence="2" type="ORF">UQ64_19710</name>
</gene>
<feature type="transmembrane region" description="Helical" evidence="1">
    <location>
        <begin position="24"/>
        <end position="44"/>
    </location>
</feature>
<accession>A0A0W1AWN4</accession>
<protein>
    <submittedName>
        <fullName evidence="2">Uncharacterized protein</fullName>
    </submittedName>
</protein>